<reference evidence="3 5" key="2">
    <citation type="submission" date="2018-08" db="EMBL/GenBank/DDBJ databases">
        <title>A genome reference for cultivated species of the human gut microbiota.</title>
        <authorList>
            <person name="Zou Y."/>
            <person name="Xue W."/>
            <person name="Luo G."/>
        </authorList>
    </citation>
    <scope>NUCLEOTIDE SEQUENCE [LARGE SCALE GENOMIC DNA]</scope>
    <source>
        <strain evidence="3 5">TF05-11AC</strain>
    </source>
</reference>
<keyword evidence="2" id="KW-0378">Hydrolase</keyword>
<dbReference type="RefSeq" id="WP_055658860.1">
    <property type="nucleotide sequence ID" value="NZ_CABIXC010000016.1"/>
</dbReference>
<dbReference type="Gene3D" id="3.40.50.1820">
    <property type="entry name" value="alpha/beta hydrolase"/>
    <property type="match status" value="1"/>
</dbReference>
<protein>
    <submittedName>
        <fullName evidence="3">Alpha/beta fold hydrolase</fullName>
    </submittedName>
    <submittedName>
        <fullName evidence="2">Alpha/beta hydrolase</fullName>
    </submittedName>
</protein>
<evidence type="ECO:0000313" key="4">
    <source>
        <dbReference type="Proteomes" id="UP000095651"/>
    </source>
</evidence>
<dbReference type="InterPro" id="IPR029058">
    <property type="entry name" value="AB_hydrolase_fold"/>
</dbReference>
<dbReference type="Pfam" id="PF00561">
    <property type="entry name" value="Abhydrolase_1"/>
    <property type="match status" value="1"/>
</dbReference>
<name>A0A174JWU6_9FIRM</name>
<evidence type="ECO:0000313" key="2">
    <source>
        <dbReference type="EMBL" id="CUP01655.1"/>
    </source>
</evidence>
<dbReference type="EMBL" id="CYZE01000016">
    <property type="protein sequence ID" value="CUP01655.1"/>
    <property type="molecule type" value="Genomic_DNA"/>
</dbReference>
<dbReference type="InterPro" id="IPR000073">
    <property type="entry name" value="AB_hydrolase_1"/>
</dbReference>
<reference evidence="2 4" key="1">
    <citation type="submission" date="2015-09" db="EMBL/GenBank/DDBJ databases">
        <authorList>
            <consortium name="Pathogen Informatics"/>
        </authorList>
    </citation>
    <scope>NUCLEOTIDE SEQUENCE [LARGE SCALE GENOMIC DNA]</scope>
    <source>
        <strain evidence="2 4">2789STDY5608850</strain>
    </source>
</reference>
<accession>A0A174JWU6</accession>
<dbReference type="GO" id="GO:0016787">
    <property type="term" value="F:hydrolase activity"/>
    <property type="evidence" value="ECO:0007669"/>
    <property type="project" value="UniProtKB-KW"/>
</dbReference>
<dbReference type="SUPFAM" id="SSF53474">
    <property type="entry name" value="alpha/beta-Hydrolases"/>
    <property type="match status" value="1"/>
</dbReference>
<dbReference type="AlphaFoldDB" id="A0A174JWU6"/>
<evidence type="ECO:0000313" key="5">
    <source>
        <dbReference type="Proteomes" id="UP000261257"/>
    </source>
</evidence>
<feature type="domain" description="AB hydrolase-1" evidence="1">
    <location>
        <begin position="168"/>
        <end position="370"/>
    </location>
</feature>
<sequence>MFLHFSDDEQMNFQINRALMSVLSDPAPPSQTDEEARMLADQNARTLAEITAAASKITDMESWSATWWAAAEKARTEQRFKYAAAYYRMAEFYLPDTSVRKEECYRLFRECFDLAYREDSMERFEVPYQNTYLPAIRLKARPGSAPHLCSSDIVSPPNLHSAENERGVILIHGGYDSFMEEFYPLLKEYPDKGYTILLFEGPGQGQARKNGLVFTYEWEKPVKAILDYFHLNSVAILGISWGGYLAPRAAAFDKRIHRVICCDIFYWGLDLILSRLSPLKGTVLRLLLLTGRRELINSLIRRKMESDLDLNWKITHGMYITGTTAPYDFLKNIECHRLTDCISLVTQDVLLLAGACDQYVPVKRMRQIERKLTHASSVTSRIFTASEGGEQHCQVGGFNLARTEIETFLSSTVT</sequence>
<gene>
    <name evidence="3" type="ORF">DXC39_09550</name>
    <name evidence="2" type="ORF">ERS852407_04705</name>
</gene>
<organism evidence="2 4">
    <name type="scientific">Hungatella hathewayi</name>
    <dbReference type="NCBI Taxonomy" id="154046"/>
    <lineage>
        <taxon>Bacteria</taxon>
        <taxon>Bacillati</taxon>
        <taxon>Bacillota</taxon>
        <taxon>Clostridia</taxon>
        <taxon>Lachnospirales</taxon>
        <taxon>Lachnospiraceae</taxon>
        <taxon>Hungatella</taxon>
    </lineage>
</organism>
<dbReference type="Proteomes" id="UP000261257">
    <property type="component" value="Unassembled WGS sequence"/>
</dbReference>
<proteinExistence type="predicted"/>
<evidence type="ECO:0000313" key="3">
    <source>
        <dbReference type="EMBL" id="RGM06383.1"/>
    </source>
</evidence>
<evidence type="ECO:0000259" key="1">
    <source>
        <dbReference type="Pfam" id="PF00561"/>
    </source>
</evidence>
<dbReference type="EMBL" id="QSSQ01000005">
    <property type="protein sequence ID" value="RGM06383.1"/>
    <property type="molecule type" value="Genomic_DNA"/>
</dbReference>
<dbReference type="Proteomes" id="UP000095651">
    <property type="component" value="Unassembled WGS sequence"/>
</dbReference>